<dbReference type="InterPro" id="IPR041490">
    <property type="entry name" value="KstR2_TetR_C"/>
</dbReference>
<evidence type="ECO:0000313" key="7">
    <source>
        <dbReference type="EMBL" id="RFS86587.1"/>
    </source>
</evidence>
<evidence type="ECO:0000256" key="1">
    <source>
        <dbReference type="ARBA" id="ARBA00022491"/>
    </source>
</evidence>
<comment type="caution">
    <text evidence="7">The sequence shown here is derived from an EMBL/GenBank/DDBJ whole genome shotgun (WGS) entry which is preliminary data.</text>
</comment>
<dbReference type="PROSITE" id="PS50977">
    <property type="entry name" value="HTH_TETR_2"/>
    <property type="match status" value="1"/>
</dbReference>
<evidence type="ECO:0000313" key="8">
    <source>
        <dbReference type="Proteomes" id="UP000262882"/>
    </source>
</evidence>
<dbReference type="PANTHER" id="PTHR30055">
    <property type="entry name" value="HTH-TYPE TRANSCRIPTIONAL REGULATOR RUTR"/>
    <property type="match status" value="1"/>
</dbReference>
<gene>
    <name evidence="7" type="ORF">D0T12_08475</name>
</gene>
<organism evidence="7 8">
    <name type="scientific">Actinomadura spongiicola</name>
    <dbReference type="NCBI Taxonomy" id="2303421"/>
    <lineage>
        <taxon>Bacteria</taxon>
        <taxon>Bacillati</taxon>
        <taxon>Actinomycetota</taxon>
        <taxon>Actinomycetes</taxon>
        <taxon>Streptosporangiales</taxon>
        <taxon>Thermomonosporaceae</taxon>
        <taxon>Actinomadura</taxon>
    </lineage>
</organism>
<dbReference type="EMBL" id="QVNQ01000002">
    <property type="protein sequence ID" value="RFS86587.1"/>
    <property type="molecule type" value="Genomic_DNA"/>
</dbReference>
<dbReference type="GO" id="GO:0045892">
    <property type="term" value="P:negative regulation of DNA-templated transcription"/>
    <property type="evidence" value="ECO:0007669"/>
    <property type="project" value="UniProtKB-ARBA"/>
</dbReference>
<dbReference type="PROSITE" id="PS01081">
    <property type="entry name" value="HTH_TETR_1"/>
    <property type="match status" value="1"/>
</dbReference>
<dbReference type="PANTHER" id="PTHR30055:SF175">
    <property type="entry name" value="HTH-TYPE TRANSCRIPTIONAL REPRESSOR KSTR2"/>
    <property type="match status" value="1"/>
</dbReference>
<dbReference type="PRINTS" id="PR00455">
    <property type="entry name" value="HTHTETR"/>
</dbReference>
<dbReference type="Proteomes" id="UP000262882">
    <property type="component" value="Unassembled WGS sequence"/>
</dbReference>
<feature type="domain" description="HTH tetR-type" evidence="6">
    <location>
        <begin position="18"/>
        <end position="78"/>
    </location>
</feature>
<dbReference type="InterPro" id="IPR036271">
    <property type="entry name" value="Tet_transcr_reg_TetR-rel_C_sf"/>
</dbReference>
<feature type="DNA-binding region" description="H-T-H motif" evidence="5">
    <location>
        <begin position="41"/>
        <end position="60"/>
    </location>
</feature>
<keyword evidence="4" id="KW-0804">Transcription</keyword>
<dbReference type="InterPro" id="IPR050109">
    <property type="entry name" value="HTH-type_TetR-like_transc_reg"/>
</dbReference>
<dbReference type="Pfam" id="PF17932">
    <property type="entry name" value="TetR_C_24"/>
    <property type="match status" value="1"/>
</dbReference>
<proteinExistence type="predicted"/>
<dbReference type="InterPro" id="IPR009057">
    <property type="entry name" value="Homeodomain-like_sf"/>
</dbReference>
<evidence type="ECO:0000256" key="5">
    <source>
        <dbReference type="PROSITE-ProRule" id="PRU00335"/>
    </source>
</evidence>
<name>A0A372GMF9_9ACTN</name>
<dbReference type="SUPFAM" id="SSF46689">
    <property type="entry name" value="Homeodomain-like"/>
    <property type="match status" value="1"/>
</dbReference>
<dbReference type="Gene3D" id="1.10.357.10">
    <property type="entry name" value="Tetracycline Repressor, domain 2"/>
    <property type="match status" value="1"/>
</dbReference>
<dbReference type="InterPro" id="IPR001647">
    <property type="entry name" value="HTH_TetR"/>
</dbReference>
<evidence type="ECO:0000256" key="4">
    <source>
        <dbReference type="ARBA" id="ARBA00023163"/>
    </source>
</evidence>
<evidence type="ECO:0000256" key="3">
    <source>
        <dbReference type="ARBA" id="ARBA00023125"/>
    </source>
</evidence>
<dbReference type="Pfam" id="PF00440">
    <property type="entry name" value="TetR_N"/>
    <property type="match status" value="1"/>
</dbReference>
<dbReference type="FunFam" id="1.10.10.60:FF:000141">
    <property type="entry name" value="TetR family transcriptional regulator"/>
    <property type="match status" value="1"/>
</dbReference>
<protein>
    <submittedName>
        <fullName evidence="7">TetR/AcrR family transcriptional regulator</fullName>
    </submittedName>
</protein>
<keyword evidence="8" id="KW-1185">Reference proteome</keyword>
<evidence type="ECO:0000259" key="6">
    <source>
        <dbReference type="PROSITE" id="PS50977"/>
    </source>
</evidence>
<reference evidence="7 8" key="1">
    <citation type="submission" date="2018-08" db="EMBL/GenBank/DDBJ databases">
        <title>Actinomadura spongicola sp. nov., isolated from marine sponge Leucetta chagosensis.</title>
        <authorList>
            <person name="Li L."/>
            <person name="Lin H.W."/>
        </authorList>
    </citation>
    <scope>NUCLEOTIDE SEQUENCE [LARGE SCALE GENOMIC DNA]</scope>
    <source>
        <strain evidence="7 8">LHW52907</strain>
    </source>
</reference>
<dbReference type="SUPFAM" id="SSF48498">
    <property type="entry name" value="Tetracyclin repressor-like, C-terminal domain"/>
    <property type="match status" value="1"/>
</dbReference>
<dbReference type="GO" id="GO:0003700">
    <property type="term" value="F:DNA-binding transcription factor activity"/>
    <property type="evidence" value="ECO:0007669"/>
    <property type="project" value="TreeGrafter"/>
</dbReference>
<dbReference type="OrthoDB" id="3190535at2"/>
<dbReference type="GO" id="GO:0000976">
    <property type="term" value="F:transcription cis-regulatory region binding"/>
    <property type="evidence" value="ECO:0007669"/>
    <property type="project" value="TreeGrafter"/>
</dbReference>
<keyword evidence="2" id="KW-0805">Transcription regulation</keyword>
<accession>A0A372GMF9</accession>
<evidence type="ECO:0000256" key="2">
    <source>
        <dbReference type="ARBA" id="ARBA00023015"/>
    </source>
</evidence>
<keyword evidence="1" id="KW-0678">Repressor</keyword>
<dbReference type="InterPro" id="IPR023772">
    <property type="entry name" value="DNA-bd_HTH_TetR-type_CS"/>
</dbReference>
<sequence>MSEAESARRSRRRQMSKDERRAEIIRVAADLFEKLGYARASMDDIATAVGIGKPTLYHYFRSKSELLWYMHEELIDGLIESHLARVERGTEPAELLRGVIGDFLRNIATRRGQCRVFFENHRELPDADLAVATDKRARYEAMVEDVIRDGIAAGTFREVDTKLFCLAIFGMSNWAYQWYHPDGKLTYDEIADAFWDYAYRGLRP</sequence>
<dbReference type="Gene3D" id="1.10.10.60">
    <property type="entry name" value="Homeodomain-like"/>
    <property type="match status" value="1"/>
</dbReference>
<keyword evidence="3 5" id="KW-0238">DNA-binding</keyword>
<dbReference type="AlphaFoldDB" id="A0A372GMF9"/>